<name>A0AAI9ZQM0_9PEZI</name>
<dbReference type="EMBL" id="JAHMHQ010000014">
    <property type="protein sequence ID" value="KAK1634922.1"/>
    <property type="molecule type" value="Genomic_DNA"/>
</dbReference>
<evidence type="ECO:0008006" key="4">
    <source>
        <dbReference type="Google" id="ProtNLM"/>
    </source>
</evidence>
<dbReference type="RefSeq" id="XP_060443529.1">
    <property type="nucleotide sequence ID" value="XM_060590759.1"/>
</dbReference>
<proteinExistence type="predicted"/>
<evidence type="ECO:0000313" key="3">
    <source>
        <dbReference type="Proteomes" id="UP001243989"/>
    </source>
</evidence>
<dbReference type="AlphaFoldDB" id="A0AAI9ZQM0"/>
<reference evidence="2" key="1">
    <citation type="submission" date="2021-06" db="EMBL/GenBank/DDBJ databases">
        <title>Comparative genomics, transcriptomics and evolutionary studies reveal genomic signatures of adaptation to plant cell wall in hemibiotrophic fungi.</title>
        <authorList>
            <consortium name="DOE Joint Genome Institute"/>
            <person name="Baroncelli R."/>
            <person name="Diaz J.F."/>
            <person name="Benocci T."/>
            <person name="Peng M."/>
            <person name="Battaglia E."/>
            <person name="Haridas S."/>
            <person name="Andreopoulos W."/>
            <person name="Labutti K."/>
            <person name="Pangilinan J."/>
            <person name="Floch G.L."/>
            <person name="Makela M.R."/>
            <person name="Henrissat B."/>
            <person name="Grigoriev I.V."/>
            <person name="Crouch J.A."/>
            <person name="De Vries R.P."/>
            <person name="Sukno S.A."/>
            <person name="Thon M.R."/>
        </authorList>
    </citation>
    <scope>NUCLEOTIDE SEQUENCE</scope>
    <source>
        <strain evidence="2">CBS 102054</strain>
    </source>
</reference>
<dbReference type="GeneID" id="85475621"/>
<feature type="chain" id="PRO_5042489138" description="Secreted protein" evidence="1">
    <location>
        <begin position="28"/>
        <end position="87"/>
    </location>
</feature>
<keyword evidence="3" id="KW-1185">Reference proteome</keyword>
<keyword evidence="1" id="KW-0732">Signal</keyword>
<gene>
    <name evidence="2" type="ORF">BDP81DRAFT_432251</name>
</gene>
<evidence type="ECO:0000313" key="2">
    <source>
        <dbReference type="EMBL" id="KAK1634922.1"/>
    </source>
</evidence>
<comment type="caution">
    <text evidence="2">The sequence shown here is derived from an EMBL/GenBank/DDBJ whole genome shotgun (WGS) entry which is preliminary data.</text>
</comment>
<organism evidence="2 3">
    <name type="scientific">Colletotrichum phormii</name>
    <dbReference type="NCBI Taxonomy" id="359342"/>
    <lineage>
        <taxon>Eukaryota</taxon>
        <taxon>Fungi</taxon>
        <taxon>Dikarya</taxon>
        <taxon>Ascomycota</taxon>
        <taxon>Pezizomycotina</taxon>
        <taxon>Sordariomycetes</taxon>
        <taxon>Hypocreomycetidae</taxon>
        <taxon>Glomerellales</taxon>
        <taxon>Glomerellaceae</taxon>
        <taxon>Colletotrichum</taxon>
        <taxon>Colletotrichum acutatum species complex</taxon>
    </lineage>
</organism>
<feature type="signal peptide" evidence="1">
    <location>
        <begin position="1"/>
        <end position="27"/>
    </location>
</feature>
<dbReference type="Proteomes" id="UP001243989">
    <property type="component" value="Unassembled WGS sequence"/>
</dbReference>
<evidence type="ECO:0000256" key="1">
    <source>
        <dbReference type="SAM" id="SignalP"/>
    </source>
</evidence>
<sequence length="87" mass="9577">MSALCLWLITLPAVIVLFSTETNSAIAFPHAEPHSSRNVTCKRMDDFKTSTSVDCAVLSYVQTPALNSKLANGRLHMRFGCPNLHTK</sequence>
<protein>
    <recommendedName>
        <fullName evidence="4">Secreted protein</fullName>
    </recommendedName>
</protein>
<accession>A0AAI9ZQM0</accession>